<keyword evidence="4" id="KW-0130">Cell adhesion</keyword>
<dbReference type="Pfam" id="PF00514">
    <property type="entry name" value="Arm"/>
    <property type="match status" value="1"/>
</dbReference>
<protein>
    <submittedName>
        <fullName evidence="6">Uncharacterized protein</fullName>
    </submittedName>
</protein>
<dbReference type="PANTHER" id="PTHR10372:SF6">
    <property type="entry name" value="CATENIN DELTA-1"/>
    <property type="match status" value="1"/>
</dbReference>
<reference evidence="6 7" key="1">
    <citation type="journal article" date="2018" name="Nat. Ecol. Evol.">
        <title>Shark genomes provide insights into elasmobranch evolution and the origin of vertebrates.</title>
        <authorList>
            <person name="Hara Y"/>
            <person name="Yamaguchi K"/>
            <person name="Onimaru K"/>
            <person name="Kadota M"/>
            <person name="Koyanagi M"/>
            <person name="Keeley SD"/>
            <person name="Tatsumi K"/>
            <person name="Tanaka K"/>
            <person name="Motone F"/>
            <person name="Kageyama Y"/>
            <person name="Nozu R"/>
            <person name="Adachi N"/>
            <person name="Nishimura O"/>
            <person name="Nakagawa R"/>
            <person name="Tanegashima C"/>
            <person name="Kiyatake I"/>
            <person name="Matsumoto R"/>
            <person name="Murakumo K"/>
            <person name="Nishida K"/>
            <person name="Terakita A"/>
            <person name="Kuratani S"/>
            <person name="Sato K"/>
            <person name="Hyodo S Kuraku.S."/>
        </authorList>
    </citation>
    <scope>NUCLEOTIDE SEQUENCE [LARGE SCALE GENOMIC DNA]</scope>
</reference>
<keyword evidence="7" id="KW-1185">Reference proteome</keyword>
<name>A0A401TNZ6_CHIPU</name>
<evidence type="ECO:0000256" key="1">
    <source>
        <dbReference type="ARBA" id="ARBA00004282"/>
    </source>
</evidence>
<dbReference type="Proteomes" id="UP000287033">
    <property type="component" value="Unassembled WGS sequence"/>
</dbReference>
<dbReference type="PANTHER" id="PTHR10372">
    <property type="entry name" value="PLAKOPHILLIN-RELATED"/>
    <property type="match status" value="1"/>
</dbReference>
<keyword evidence="3" id="KW-0677">Repeat</keyword>
<evidence type="ECO:0000256" key="4">
    <source>
        <dbReference type="ARBA" id="ARBA00022889"/>
    </source>
</evidence>
<organism evidence="6 7">
    <name type="scientific">Chiloscyllium punctatum</name>
    <name type="common">Brownbanded bambooshark</name>
    <name type="synonym">Hemiscyllium punctatum</name>
    <dbReference type="NCBI Taxonomy" id="137246"/>
    <lineage>
        <taxon>Eukaryota</taxon>
        <taxon>Metazoa</taxon>
        <taxon>Chordata</taxon>
        <taxon>Craniata</taxon>
        <taxon>Vertebrata</taxon>
        <taxon>Chondrichthyes</taxon>
        <taxon>Elasmobranchii</taxon>
        <taxon>Galeomorphii</taxon>
        <taxon>Galeoidea</taxon>
        <taxon>Orectolobiformes</taxon>
        <taxon>Hemiscylliidae</taxon>
        <taxon>Chiloscyllium</taxon>
    </lineage>
</organism>
<comment type="subcellular location">
    <subcellularLocation>
        <location evidence="1">Cell junction</location>
    </subcellularLocation>
</comment>
<evidence type="ECO:0000256" key="2">
    <source>
        <dbReference type="ARBA" id="ARBA00005462"/>
    </source>
</evidence>
<dbReference type="InterPro" id="IPR000225">
    <property type="entry name" value="Armadillo"/>
</dbReference>
<gene>
    <name evidence="6" type="ORF">chiPu_0028599</name>
</gene>
<dbReference type="OrthoDB" id="3245100at2759"/>
<comment type="similarity">
    <text evidence="2">Belongs to the beta-catenin family.</text>
</comment>
<accession>A0A401TNZ6</accession>
<evidence type="ECO:0000313" key="6">
    <source>
        <dbReference type="EMBL" id="GCC44410.1"/>
    </source>
</evidence>
<evidence type="ECO:0000313" key="7">
    <source>
        <dbReference type="Proteomes" id="UP000287033"/>
    </source>
</evidence>
<evidence type="ECO:0000256" key="3">
    <source>
        <dbReference type="ARBA" id="ARBA00022737"/>
    </source>
</evidence>
<proteinExistence type="inferred from homology"/>
<dbReference type="EMBL" id="BEZZ01135424">
    <property type="protein sequence ID" value="GCC44410.1"/>
    <property type="molecule type" value="Genomic_DNA"/>
</dbReference>
<dbReference type="GO" id="GO:0005634">
    <property type="term" value="C:nucleus"/>
    <property type="evidence" value="ECO:0007669"/>
    <property type="project" value="TreeGrafter"/>
</dbReference>
<sequence>YELLYQPEVVRLYLSLMKESKNPAVLEAVAGALQNLCAGRWTVSVPSLHWPCACWKVPQVNVQLRQHQTFPHCLGPVLSAPCP</sequence>
<keyword evidence="5" id="KW-0965">Cell junction</keyword>
<dbReference type="InterPro" id="IPR011989">
    <property type="entry name" value="ARM-like"/>
</dbReference>
<evidence type="ECO:0000256" key="5">
    <source>
        <dbReference type="ARBA" id="ARBA00022949"/>
    </source>
</evidence>
<dbReference type="InterPro" id="IPR028435">
    <property type="entry name" value="Plakophilin/d_Catenin"/>
</dbReference>
<dbReference type="GO" id="GO:0005886">
    <property type="term" value="C:plasma membrane"/>
    <property type="evidence" value="ECO:0007669"/>
    <property type="project" value="TreeGrafter"/>
</dbReference>
<comment type="caution">
    <text evidence="6">The sequence shown here is derived from an EMBL/GenBank/DDBJ whole genome shotgun (WGS) entry which is preliminary data.</text>
</comment>
<dbReference type="GO" id="GO:0005912">
    <property type="term" value="C:adherens junction"/>
    <property type="evidence" value="ECO:0007669"/>
    <property type="project" value="TreeGrafter"/>
</dbReference>
<dbReference type="SUPFAM" id="SSF48371">
    <property type="entry name" value="ARM repeat"/>
    <property type="match status" value="1"/>
</dbReference>
<dbReference type="InterPro" id="IPR016024">
    <property type="entry name" value="ARM-type_fold"/>
</dbReference>
<dbReference type="Gene3D" id="1.25.10.10">
    <property type="entry name" value="Leucine-rich Repeat Variant"/>
    <property type="match status" value="1"/>
</dbReference>
<dbReference type="STRING" id="137246.A0A401TNZ6"/>
<dbReference type="GO" id="GO:0098609">
    <property type="term" value="P:cell-cell adhesion"/>
    <property type="evidence" value="ECO:0007669"/>
    <property type="project" value="InterPro"/>
</dbReference>
<dbReference type="AlphaFoldDB" id="A0A401TNZ6"/>
<dbReference type="GO" id="GO:0005737">
    <property type="term" value="C:cytoplasm"/>
    <property type="evidence" value="ECO:0007669"/>
    <property type="project" value="TreeGrafter"/>
</dbReference>
<feature type="non-terminal residue" evidence="6">
    <location>
        <position position="1"/>
    </location>
</feature>